<keyword evidence="1" id="KW-0812">Transmembrane</keyword>
<evidence type="ECO:0008006" key="3">
    <source>
        <dbReference type="Google" id="ProtNLM"/>
    </source>
</evidence>
<comment type="caution">
    <text evidence="2">The sequence shown here is derived from an EMBL/GenBank/DDBJ whole genome shotgun (WGS) entry which is preliminary data.</text>
</comment>
<gene>
    <name evidence="2" type="ORF">S12H4_34277</name>
</gene>
<feature type="transmembrane region" description="Helical" evidence="1">
    <location>
        <begin position="209"/>
        <end position="233"/>
    </location>
</feature>
<sequence length="241" mass="26304">YVSTYHTGYRIPLVIFGQDKYLSDHLPIANNVSEIIDELDSNRCPLIDGSAQDFNDLDLNSLPVYPKIWHQEKVLIKTGPQGDSELLKALLIDDNLADVLKDAEFETIEPIAVAIPGGEVKFDNGILVDDWIFQWKGEGIGTLPEPAPVPPEPAPVPPEPEPTPPEVANLTLVKVLSLAAADAVNPCAFAVLLLMLVSIAAYNPGNRRSILYAGLAFIGAVFAMYFVYGLLLIKFYQKSSS</sequence>
<evidence type="ECO:0000313" key="2">
    <source>
        <dbReference type="EMBL" id="GAI89798.1"/>
    </source>
</evidence>
<organism evidence="2">
    <name type="scientific">marine sediment metagenome</name>
    <dbReference type="NCBI Taxonomy" id="412755"/>
    <lineage>
        <taxon>unclassified sequences</taxon>
        <taxon>metagenomes</taxon>
        <taxon>ecological metagenomes</taxon>
    </lineage>
</organism>
<protein>
    <recommendedName>
        <fullName evidence="3">Cytochrome C biogenesis protein transmembrane domain-containing protein</fullName>
    </recommendedName>
</protein>
<proteinExistence type="predicted"/>
<reference evidence="2" key="1">
    <citation type="journal article" date="2014" name="Front. Microbiol.">
        <title>High frequency of phylogenetically diverse reductive dehalogenase-homologous genes in deep subseafloor sedimentary metagenomes.</title>
        <authorList>
            <person name="Kawai M."/>
            <person name="Futagami T."/>
            <person name="Toyoda A."/>
            <person name="Takaki Y."/>
            <person name="Nishi S."/>
            <person name="Hori S."/>
            <person name="Arai W."/>
            <person name="Tsubouchi T."/>
            <person name="Morono Y."/>
            <person name="Uchiyama I."/>
            <person name="Ito T."/>
            <person name="Fujiyama A."/>
            <person name="Inagaki F."/>
            <person name="Takami H."/>
        </authorList>
    </citation>
    <scope>NUCLEOTIDE SEQUENCE</scope>
    <source>
        <strain evidence="2">Expedition CK06-06</strain>
    </source>
</reference>
<accession>X1SA01</accession>
<evidence type="ECO:0000256" key="1">
    <source>
        <dbReference type="SAM" id="Phobius"/>
    </source>
</evidence>
<feature type="transmembrane region" description="Helical" evidence="1">
    <location>
        <begin position="183"/>
        <end position="203"/>
    </location>
</feature>
<feature type="non-terminal residue" evidence="2">
    <location>
        <position position="1"/>
    </location>
</feature>
<name>X1SA01_9ZZZZ</name>
<dbReference type="EMBL" id="BARW01020268">
    <property type="protein sequence ID" value="GAI89798.1"/>
    <property type="molecule type" value="Genomic_DNA"/>
</dbReference>
<keyword evidence="1" id="KW-0472">Membrane</keyword>
<dbReference type="AlphaFoldDB" id="X1SA01"/>
<keyword evidence="1" id="KW-1133">Transmembrane helix</keyword>